<organism evidence="1 2">
    <name type="scientific">Actinoalloteichus caeruleus DSM 43889</name>
    <dbReference type="NCBI Taxonomy" id="1120930"/>
    <lineage>
        <taxon>Bacteria</taxon>
        <taxon>Bacillati</taxon>
        <taxon>Actinomycetota</taxon>
        <taxon>Actinomycetes</taxon>
        <taxon>Pseudonocardiales</taxon>
        <taxon>Pseudonocardiaceae</taxon>
        <taxon>Actinoalloteichus</taxon>
        <taxon>Actinoalloteichus cyanogriseus</taxon>
    </lineage>
</organism>
<dbReference type="PANTHER" id="PTHR33361">
    <property type="entry name" value="GLR0591 PROTEIN"/>
    <property type="match status" value="1"/>
</dbReference>
<sequence length="558" mass="61711">MTTPAQLADDLIAAMFDARPIDATLVGLRDRDDRLPDYGVAGDEDQRGRLQAILDRARELDAESLDHGDRLNRDVVIHQASGLLEHLDARAVEYTVADSFFSSTAELLIMLPRVGIADRAHADGYLARLAGLPTVLEAIAERHRSGIGAGLLPVRHLVEATVDFLDRYLAAPDDDPLRQPEPPAEADVDLAGFRAERDRLLAEVVRPAFRRYRDVLATEVVPSGRDMDHPGLSWLPGGDAIYAGLARAHTTTSRTPEELHETGLRLIEDLKREYAEIGGRVFGTDDVTEIFERLRTDPALLWSSGEEMVTEARAAIARAEKVAPAWFNRMPAESCAVEAVPESEAPGAPIAYYMSPALDGSRPGTYFVNTHRAEERARTTSEAVAFHEAVPGHHFQIALALELTDLPLLRRLAPFNAYLEGWGLYTERLAEEMGLYSGDLDRLGMLTQDAMRAGRLVVDTGLHAKGWSRQQAIDYLRTNTAMSASEIESEVDRYITAPGQALSYMVGRLEIQRIRAAAEEALGDRFDIRAFHDTVLSDGPLPLEVLDRVVREWVDSQR</sequence>
<keyword evidence="2" id="KW-1185">Reference proteome</keyword>
<comment type="caution">
    <text evidence="1">The sequence shown here is derived from an EMBL/GenBank/DDBJ whole genome shotgun (WGS) entry which is preliminary data.</text>
</comment>
<accession>A0ABT1JB71</accession>
<dbReference type="PANTHER" id="PTHR33361:SF2">
    <property type="entry name" value="DUF885 DOMAIN-CONTAINING PROTEIN"/>
    <property type="match status" value="1"/>
</dbReference>
<evidence type="ECO:0000313" key="2">
    <source>
        <dbReference type="Proteomes" id="UP000791080"/>
    </source>
</evidence>
<gene>
    <name evidence="1" type="ORF">G443_000027</name>
</gene>
<dbReference type="InterPro" id="IPR010281">
    <property type="entry name" value="DUF885"/>
</dbReference>
<protein>
    <submittedName>
        <fullName evidence="1">Uncharacterized conserved protein, DUF885 familyt</fullName>
    </submittedName>
</protein>
<dbReference type="EMBL" id="AUBJ02000001">
    <property type="protein sequence ID" value="MCP2329757.1"/>
    <property type="molecule type" value="Genomic_DNA"/>
</dbReference>
<dbReference type="Pfam" id="PF05960">
    <property type="entry name" value="DUF885"/>
    <property type="match status" value="1"/>
</dbReference>
<dbReference type="RefSeq" id="WP_026419177.1">
    <property type="nucleotide sequence ID" value="NZ_AUBJ02000001.1"/>
</dbReference>
<name>A0ABT1JB71_ACTCY</name>
<proteinExistence type="predicted"/>
<reference evidence="1 2" key="1">
    <citation type="submission" date="2022-06" db="EMBL/GenBank/DDBJ databases">
        <title>Genomic Encyclopedia of Type Strains, Phase I: the one thousand microbial genomes (KMG-I) project.</title>
        <authorList>
            <person name="Kyrpides N."/>
        </authorList>
    </citation>
    <scope>NUCLEOTIDE SEQUENCE [LARGE SCALE GENOMIC DNA]</scope>
    <source>
        <strain evidence="1 2">DSM 43889</strain>
    </source>
</reference>
<dbReference type="Proteomes" id="UP000791080">
    <property type="component" value="Unassembled WGS sequence"/>
</dbReference>
<evidence type="ECO:0000313" key="1">
    <source>
        <dbReference type="EMBL" id="MCP2329757.1"/>
    </source>
</evidence>